<accession>A0ABU7KQW8</accession>
<gene>
    <name evidence="1" type="ORF">Q8A49_14390</name>
</gene>
<sequence>MATWKVTWIDEHVETIKAKRYDFFDGDATFIFHDGDVREPVASIPNAGIRVIRRTDKKAILASEAEHAARFTIGGRG</sequence>
<dbReference type="Proteomes" id="UP001348641">
    <property type="component" value="Unassembled WGS sequence"/>
</dbReference>
<name>A0ABU7KQW8_9ACTN</name>
<proteinExistence type="predicted"/>
<comment type="caution">
    <text evidence="1">The sequence shown here is derived from an EMBL/GenBank/DDBJ whole genome shotgun (WGS) entry which is preliminary data.</text>
</comment>
<evidence type="ECO:0000313" key="2">
    <source>
        <dbReference type="Proteomes" id="UP001348641"/>
    </source>
</evidence>
<evidence type="ECO:0000313" key="1">
    <source>
        <dbReference type="EMBL" id="MEE2051685.1"/>
    </source>
</evidence>
<dbReference type="EMBL" id="JAUUCC010000033">
    <property type="protein sequence ID" value="MEE2051685.1"/>
    <property type="molecule type" value="Genomic_DNA"/>
</dbReference>
<reference evidence="1 2" key="1">
    <citation type="submission" date="2023-07" db="EMBL/GenBank/DDBJ databases">
        <authorList>
            <person name="Girao M."/>
            <person name="Carvalho M.F."/>
        </authorList>
    </citation>
    <scope>NUCLEOTIDE SEQUENCE [LARGE SCALE GENOMIC DNA]</scope>
    <source>
        <strain evidence="1 2">66/93</strain>
    </source>
</reference>
<organism evidence="1 2">
    <name type="scientific">Nocardiopsis tropica</name>
    <dbReference type="NCBI Taxonomy" id="109330"/>
    <lineage>
        <taxon>Bacteria</taxon>
        <taxon>Bacillati</taxon>
        <taxon>Actinomycetota</taxon>
        <taxon>Actinomycetes</taxon>
        <taxon>Streptosporangiales</taxon>
        <taxon>Nocardiopsidaceae</taxon>
        <taxon>Nocardiopsis</taxon>
    </lineage>
</organism>
<protein>
    <submittedName>
        <fullName evidence="1">Uncharacterized protein</fullName>
    </submittedName>
</protein>
<dbReference type="RefSeq" id="WP_330158747.1">
    <property type="nucleotide sequence ID" value="NZ_BAAAJA010000041.1"/>
</dbReference>